<dbReference type="Pfam" id="PF02517">
    <property type="entry name" value="Rce1-like"/>
    <property type="match status" value="1"/>
</dbReference>
<feature type="transmembrane region" description="Helical" evidence="1">
    <location>
        <begin position="40"/>
        <end position="60"/>
    </location>
</feature>
<keyword evidence="1" id="KW-0472">Membrane</keyword>
<name>A0A4Z0MNK8_9BACT</name>
<dbReference type="OrthoDB" id="158986at2"/>
<sequence length="350" mass="38835">MSFTSTMTTAKNTVNCAPRLNRQWPRHSFLIAKKAGLVPAFLWAPVVECVLSGACLYVYFTDSLMEALLPQSEVVATIPTRPVPAYPTLKESWAVIGWFLLVSLVVGAPLYLLFQLLLPTQKQLTSVLLSVATETALIIFLLWKAGPRRTKLQLLGYEMPWLYVVLPVLVIAQLIVLSPIHYLHLPNWVEANIQRLMEQPVLGFLMLCVVAPVLEEVLFRGVLLTGLLRNYRPWVAIGQSALLFGLIHMNPQQIVGAGLLGLSLGWLYYRTRSLRLCMAMHAFNNFVAFCAMLSKKVPDAQAPHETFASGPMYALVWLGAALLVGYILWRVQQATVSVSDDSKGAISSEA</sequence>
<feature type="transmembrane region" description="Helical" evidence="1">
    <location>
        <begin position="201"/>
        <end position="219"/>
    </location>
</feature>
<feature type="transmembrane region" description="Helical" evidence="1">
    <location>
        <begin position="124"/>
        <end position="143"/>
    </location>
</feature>
<feature type="transmembrane region" description="Helical" evidence="1">
    <location>
        <begin position="306"/>
        <end position="329"/>
    </location>
</feature>
<comment type="caution">
    <text evidence="3">The sequence shown here is derived from an EMBL/GenBank/DDBJ whole genome shotgun (WGS) entry which is preliminary data.</text>
</comment>
<feature type="transmembrane region" description="Helical" evidence="1">
    <location>
        <begin position="253"/>
        <end position="269"/>
    </location>
</feature>
<evidence type="ECO:0000313" key="3">
    <source>
        <dbReference type="EMBL" id="TGD80847.1"/>
    </source>
</evidence>
<dbReference type="InterPro" id="IPR052710">
    <property type="entry name" value="CAAX_protease"/>
</dbReference>
<evidence type="ECO:0000256" key="1">
    <source>
        <dbReference type="SAM" id="Phobius"/>
    </source>
</evidence>
<feature type="transmembrane region" description="Helical" evidence="1">
    <location>
        <begin position="95"/>
        <end position="118"/>
    </location>
</feature>
<reference evidence="3 4" key="1">
    <citation type="submission" date="2019-04" db="EMBL/GenBank/DDBJ databases">
        <authorList>
            <person name="Feng G."/>
            <person name="Zhang J."/>
            <person name="Zhu H."/>
        </authorList>
    </citation>
    <scope>NUCLEOTIDE SEQUENCE [LARGE SCALE GENOMIC DNA]</scope>
    <source>
        <strain evidence="3 4">JCM 19491</strain>
    </source>
</reference>
<keyword evidence="3" id="KW-0645">Protease</keyword>
<dbReference type="GO" id="GO:0008237">
    <property type="term" value="F:metallopeptidase activity"/>
    <property type="evidence" value="ECO:0007669"/>
    <property type="project" value="UniProtKB-KW"/>
</dbReference>
<evidence type="ECO:0000313" key="4">
    <source>
        <dbReference type="Proteomes" id="UP000298284"/>
    </source>
</evidence>
<organism evidence="3 4">
    <name type="scientific">Hymenobacter wooponensis</name>
    <dbReference type="NCBI Taxonomy" id="1525360"/>
    <lineage>
        <taxon>Bacteria</taxon>
        <taxon>Pseudomonadati</taxon>
        <taxon>Bacteroidota</taxon>
        <taxon>Cytophagia</taxon>
        <taxon>Cytophagales</taxon>
        <taxon>Hymenobacteraceae</taxon>
        <taxon>Hymenobacter</taxon>
    </lineage>
</organism>
<dbReference type="GO" id="GO:0004175">
    <property type="term" value="F:endopeptidase activity"/>
    <property type="evidence" value="ECO:0007669"/>
    <property type="project" value="UniProtKB-ARBA"/>
</dbReference>
<keyword evidence="1" id="KW-1133">Transmembrane helix</keyword>
<dbReference type="InterPro" id="IPR003675">
    <property type="entry name" value="Rce1/LyrA-like_dom"/>
</dbReference>
<accession>A0A4Z0MNK8</accession>
<dbReference type="PANTHER" id="PTHR36435">
    <property type="entry name" value="SLR1288 PROTEIN"/>
    <property type="match status" value="1"/>
</dbReference>
<dbReference type="GO" id="GO:0006508">
    <property type="term" value="P:proteolysis"/>
    <property type="evidence" value="ECO:0007669"/>
    <property type="project" value="UniProtKB-KW"/>
</dbReference>
<proteinExistence type="predicted"/>
<keyword evidence="4" id="KW-1185">Reference proteome</keyword>
<keyword evidence="3" id="KW-0378">Hydrolase</keyword>
<dbReference type="PANTHER" id="PTHR36435:SF1">
    <property type="entry name" value="CAAX AMINO TERMINAL PROTEASE FAMILY PROTEIN"/>
    <property type="match status" value="1"/>
</dbReference>
<feature type="domain" description="CAAX prenyl protease 2/Lysostaphin resistance protein A-like" evidence="2">
    <location>
        <begin position="199"/>
        <end position="287"/>
    </location>
</feature>
<keyword evidence="3" id="KW-0482">Metalloprotease</keyword>
<protein>
    <submittedName>
        <fullName evidence="3">CPBP family intramembrane metalloprotease</fullName>
    </submittedName>
</protein>
<gene>
    <name evidence="3" type="ORF">EU557_13685</name>
</gene>
<dbReference type="AlphaFoldDB" id="A0A4Z0MNK8"/>
<feature type="transmembrane region" description="Helical" evidence="1">
    <location>
        <begin position="276"/>
        <end position="294"/>
    </location>
</feature>
<dbReference type="EMBL" id="SRKZ01000003">
    <property type="protein sequence ID" value="TGD80847.1"/>
    <property type="molecule type" value="Genomic_DNA"/>
</dbReference>
<dbReference type="GO" id="GO:0080120">
    <property type="term" value="P:CAAX-box protein maturation"/>
    <property type="evidence" value="ECO:0007669"/>
    <property type="project" value="UniProtKB-ARBA"/>
</dbReference>
<evidence type="ECO:0000259" key="2">
    <source>
        <dbReference type="Pfam" id="PF02517"/>
    </source>
</evidence>
<feature type="transmembrane region" description="Helical" evidence="1">
    <location>
        <begin position="163"/>
        <end position="181"/>
    </location>
</feature>
<dbReference type="Proteomes" id="UP000298284">
    <property type="component" value="Unassembled WGS sequence"/>
</dbReference>
<keyword evidence="1" id="KW-0812">Transmembrane</keyword>